<feature type="compositionally biased region" description="Polar residues" evidence="1">
    <location>
        <begin position="227"/>
        <end position="243"/>
    </location>
</feature>
<organism evidence="3">
    <name type="scientific">Drosophila grimshawi</name>
    <name type="common">Hawaiian fruit fly</name>
    <name type="synonym">Idiomyia grimshawi</name>
    <dbReference type="NCBI Taxonomy" id="7222"/>
    <lineage>
        <taxon>Eukaryota</taxon>
        <taxon>Metazoa</taxon>
        <taxon>Ecdysozoa</taxon>
        <taxon>Arthropoda</taxon>
        <taxon>Hexapoda</taxon>
        <taxon>Insecta</taxon>
        <taxon>Pterygota</taxon>
        <taxon>Neoptera</taxon>
        <taxon>Endopterygota</taxon>
        <taxon>Diptera</taxon>
        <taxon>Brachycera</taxon>
        <taxon>Muscomorpha</taxon>
        <taxon>Ephydroidea</taxon>
        <taxon>Drosophilidae</taxon>
        <taxon>Drosophila</taxon>
        <taxon>Hawaiian Drosophila</taxon>
    </lineage>
</organism>
<dbReference type="EMBL" id="CH916372">
    <property type="protein sequence ID" value="EDV99035.1"/>
    <property type="molecule type" value="Genomic_DNA"/>
</dbReference>
<dbReference type="Proteomes" id="UP000001070">
    <property type="component" value="Unassembled WGS sequence"/>
</dbReference>
<accession>B4JQ55</accession>
<keyword evidence="3" id="KW-1185">Reference proteome</keyword>
<name>B4JQ55_DROGR</name>
<dbReference type="InParanoid" id="B4JQ55"/>
<evidence type="ECO:0000313" key="2">
    <source>
        <dbReference type="EMBL" id="EDV99035.1"/>
    </source>
</evidence>
<feature type="region of interest" description="Disordered" evidence="1">
    <location>
        <begin position="159"/>
        <end position="251"/>
    </location>
</feature>
<feature type="region of interest" description="Disordered" evidence="1">
    <location>
        <begin position="266"/>
        <end position="290"/>
    </location>
</feature>
<proteinExistence type="predicted"/>
<dbReference type="AlphaFoldDB" id="B4JQ55"/>
<evidence type="ECO:0000256" key="1">
    <source>
        <dbReference type="SAM" id="MobiDB-lite"/>
    </source>
</evidence>
<gene>
    <name evidence="2" type="primary">Dgri\GH13266</name>
    <name evidence="2" type="ORF">Dgri_GH13266</name>
</gene>
<feature type="compositionally biased region" description="Basic and acidic residues" evidence="1">
    <location>
        <begin position="216"/>
        <end position="226"/>
    </location>
</feature>
<dbReference type="OMA" id="RMREMRQ"/>
<dbReference type="eggNOG" id="ENOG502T81U">
    <property type="taxonomic scope" value="Eukaryota"/>
</dbReference>
<sequence length="290" mass="33781">MEQAILISVKKEYEVENNEDEYIIPDQGNNTKIKCETDNQLDVNEIDLGPVKIEPLVKIEIKPEDEGLNLNEHSATEDGNCTFLRLKPLHRLLPVKKSNNRREIVRDIHQRLLNLDKAINPSNKLTQLRQRCKDHKSAFQPISSAQHMRDLRQRLMNLDNQLNPPDTAKSRDSQVKPEFQRRLLRLNNGNTTCKTTKNTQDDFLLRRTSPKSSAQRMREMRQRRCDLNNSNGLADNNQSNKSRPPTPPELSARRMRDFRQRLLQLDKSHQDAQSQIHKQRKGLLPNHVKS</sequence>
<dbReference type="KEGG" id="dgr:6566490"/>
<reference evidence="2 3" key="1">
    <citation type="journal article" date="2007" name="Nature">
        <title>Evolution of genes and genomes on the Drosophila phylogeny.</title>
        <authorList>
            <consortium name="Drosophila 12 Genomes Consortium"/>
            <person name="Clark A.G."/>
            <person name="Eisen M.B."/>
            <person name="Smith D.R."/>
            <person name="Bergman C.M."/>
            <person name="Oliver B."/>
            <person name="Markow T.A."/>
            <person name="Kaufman T.C."/>
            <person name="Kellis M."/>
            <person name="Gelbart W."/>
            <person name="Iyer V.N."/>
            <person name="Pollard D.A."/>
            <person name="Sackton T.B."/>
            <person name="Larracuente A.M."/>
            <person name="Singh N.D."/>
            <person name="Abad J.P."/>
            <person name="Abt D.N."/>
            <person name="Adryan B."/>
            <person name="Aguade M."/>
            <person name="Akashi H."/>
            <person name="Anderson W.W."/>
            <person name="Aquadro C.F."/>
            <person name="Ardell D.H."/>
            <person name="Arguello R."/>
            <person name="Artieri C.G."/>
            <person name="Barbash D.A."/>
            <person name="Barker D."/>
            <person name="Barsanti P."/>
            <person name="Batterham P."/>
            <person name="Batzoglou S."/>
            <person name="Begun D."/>
            <person name="Bhutkar A."/>
            <person name="Blanco E."/>
            <person name="Bosak S.A."/>
            <person name="Bradley R.K."/>
            <person name="Brand A.D."/>
            <person name="Brent M.R."/>
            <person name="Brooks A.N."/>
            <person name="Brown R.H."/>
            <person name="Butlin R.K."/>
            <person name="Caggese C."/>
            <person name="Calvi B.R."/>
            <person name="Bernardo de Carvalho A."/>
            <person name="Caspi A."/>
            <person name="Castrezana S."/>
            <person name="Celniker S.E."/>
            <person name="Chang J.L."/>
            <person name="Chapple C."/>
            <person name="Chatterji S."/>
            <person name="Chinwalla A."/>
            <person name="Civetta A."/>
            <person name="Clifton S.W."/>
            <person name="Comeron J.M."/>
            <person name="Costello J.C."/>
            <person name="Coyne J.A."/>
            <person name="Daub J."/>
            <person name="David R.G."/>
            <person name="Delcher A.L."/>
            <person name="Delehaunty K."/>
            <person name="Do C.B."/>
            <person name="Ebling H."/>
            <person name="Edwards K."/>
            <person name="Eickbush T."/>
            <person name="Evans J.D."/>
            <person name="Filipski A."/>
            <person name="Findeiss S."/>
            <person name="Freyhult E."/>
            <person name="Fulton L."/>
            <person name="Fulton R."/>
            <person name="Garcia A.C."/>
            <person name="Gardiner A."/>
            <person name="Garfield D.A."/>
            <person name="Garvin B.E."/>
            <person name="Gibson G."/>
            <person name="Gilbert D."/>
            <person name="Gnerre S."/>
            <person name="Godfrey J."/>
            <person name="Good R."/>
            <person name="Gotea V."/>
            <person name="Gravely B."/>
            <person name="Greenberg A.J."/>
            <person name="Griffiths-Jones S."/>
            <person name="Gross S."/>
            <person name="Guigo R."/>
            <person name="Gustafson E.A."/>
            <person name="Haerty W."/>
            <person name="Hahn M.W."/>
            <person name="Halligan D.L."/>
            <person name="Halpern A.L."/>
            <person name="Halter G.M."/>
            <person name="Han M.V."/>
            <person name="Heger A."/>
            <person name="Hillier L."/>
            <person name="Hinrichs A.S."/>
            <person name="Holmes I."/>
            <person name="Hoskins R.A."/>
            <person name="Hubisz M.J."/>
            <person name="Hultmark D."/>
            <person name="Huntley M.A."/>
            <person name="Jaffe D.B."/>
            <person name="Jagadeeshan S."/>
            <person name="Jeck W.R."/>
            <person name="Johnson J."/>
            <person name="Jones C.D."/>
            <person name="Jordan W.C."/>
            <person name="Karpen G.H."/>
            <person name="Kataoka E."/>
            <person name="Keightley P.D."/>
            <person name="Kheradpour P."/>
            <person name="Kirkness E.F."/>
            <person name="Koerich L.B."/>
            <person name="Kristiansen K."/>
            <person name="Kudrna D."/>
            <person name="Kulathinal R.J."/>
            <person name="Kumar S."/>
            <person name="Kwok R."/>
            <person name="Lander E."/>
            <person name="Langley C.H."/>
            <person name="Lapoint R."/>
            <person name="Lazzaro B.P."/>
            <person name="Lee S.J."/>
            <person name="Levesque L."/>
            <person name="Li R."/>
            <person name="Lin C.F."/>
            <person name="Lin M.F."/>
            <person name="Lindblad-Toh K."/>
            <person name="Llopart A."/>
            <person name="Long M."/>
            <person name="Low L."/>
            <person name="Lozovsky E."/>
            <person name="Lu J."/>
            <person name="Luo M."/>
            <person name="Machado C.A."/>
            <person name="Makalowski W."/>
            <person name="Marzo M."/>
            <person name="Matsuda M."/>
            <person name="Matzkin L."/>
            <person name="McAllister B."/>
            <person name="McBride C.S."/>
            <person name="McKernan B."/>
            <person name="McKernan K."/>
            <person name="Mendez-Lago M."/>
            <person name="Minx P."/>
            <person name="Mollenhauer M.U."/>
            <person name="Montooth K."/>
            <person name="Mount S.M."/>
            <person name="Mu X."/>
            <person name="Myers E."/>
            <person name="Negre B."/>
            <person name="Newfeld S."/>
            <person name="Nielsen R."/>
            <person name="Noor M.A."/>
            <person name="O'Grady P."/>
            <person name="Pachter L."/>
            <person name="Papaceit M."/>
            <person name="Parisi M.J."/>
            <person name="Parisi M."/>
            <person name="Parts L."/>
            <person name="Pedersen J.S."/>
            <person name="Pesole G."/>
            <person name="Phillippy A.M."/>
            <person name="Ponting C.P."/>
            <person name="Pop M."/>
            <person name="Porcelli D."/>
            <person name="Powell J.R."/>
            <person name="Prohaska S."/>
            <person name="Pruitt K."/>
            <person name="Puig M."/>
            <person name="Quesneville H."/>
            <person name="Ram K.R."/>
            <person name="Rand D."/>
            <person name="Rasmussen M.D."/>
            <person name="Reed L.K."/>
            <person name="Reenan R."/>
            <person name="Reily A."/>
            <person name="Remington K.A."/>
            <person name="Rieger T.T."/>
            <person name="Ritchie M.G."/>
            <person name="Robin C."/>
            <person name="Rogers Y.H."/>
            <person name="Rohde C."/>
            <person name="Rozas J."/>
            <person name="Rubenfield M.J."/>
            <person name="Ruiz A."/>
            <person name="Russo S."/>
            <person name="Salzberg S.L."/>
            <person name="Sanchez-Gracia A."/>
            <person name="Saranga D.J."/>
            <person name="Sato H."/>
            <person name="Schaeffer S.W."/>
            <person name="Schatz M.C."/>
            <person name="Schlenke T."/>
            <person name="Schwartz R."/>
            <person name="Segarra C."/>
            <person name="Singh R.S."/>
            <person name="Sirot L."/>
            <person name="Sirota M."/>
            <person name="Sisneros N.B."/>
            <person name="Smith C.D."/>
            <person name="Smith T.F."/>
            <person name="Spieth J."/>
            <person name="Stage D.E."/>
            <person name="Stark A."/>
            <person name="Stephan W."/>
            <person name="Strausberg R.L."/>
            <person name="Strempel S."/>
            <person name="Sturgill D."/>
            <person name="Sutton G."/>
            <person name="Sutton G.G."/>
            <person name="Tao W."/>
            <person name="Teichmann S."/>
            <person name="Tobari Y.N."/>
            <person name="Tomimura Y."/>
            <person name="Tsolas J.M."/>
            <person name="Valente V.L."/>
            <person name="Venter E."/>
            <person name="Venter J.C."/>
            <person name="Vicario S."/>
            <person name="Vieira F.G."/>
            <person name="Vilella A.J."/>
            <person name="Villasante A."/>
            <person name="Walenz B."/>
            <person name="Wang J."/>
            <person name="Wasserman M."/>
            <person name="Watts T."/>
            <person name="Wilson D."/>
            <person name="Wilson R.K."/>
            <person name="Wing R.A."/>
            <person name="Wolfner M.F."/>
            <person name="Wong A."/>
            <person name="Wong G.K."/>
            <person name="Wu C.I."/>
            <person name="Wu G."/>
            <person name="Yamamoto D."/>
            <person name="Yang H.P."/>
            <person name="Yang S.P."/>
            <person name="Yorke J.A."/>
            <person name="Yoshida K."/>
            <person name="Zdobnov E."/>
            <person name="Zhang P."/>
            <person name="Zhang Y."/>
            <person name="Zimin A.V."/>
            <person name="Baldwin J."/>
            <person name="Abdouelleil A."/>
            <person name="Abdulkadir J."/>
            <person name="Abebe A."/>
            <person name="Abera B."/>
            <person name="Abreu J."/>
            <person name="Acer S.C."/>
            <person name="Aftuck L."/>
            <person name="Alexander A."/>
            <person name="An P."/>
            <person name="Anderson E."/>
            <person name="Anderson S."/>
            <person name="Arachi H."/>
            <person name="Azer M."/>
            <person name="Bachantsang P."/>
            <person name="Barry A."/>
            <person name="Bayul T."/>
            <person name="Berlin A."/>
            <person name="Bessette D."/>
            <person name="Bloom T."/>
            <person name="Blye J."/>
            <person name="Boguslavskiy L."/>
            <person name="Bonnet C."/>
            <person name="Boukhgalter B."/>
            <person name="Bourzgui I."/>
            <person name="Brown A."/>
            <person name="Cahill P."/>
            <person name="Channer S."/>
            <person name="Cheshatsang Y."/>
            <person name="Chuda L."/>
            <person name="Citroen M."/>
            <person name="Collymore A."/>
            <person name="Cooke P."/>
            <person name="Costello M."/>
            <person name="D'Aco K."/>
            <person name="Daza R."/>
            <person name="De Haan G."/>
            <person name="DeGray S."/>
            <person name="DeMaso C."/>
            <person name="Dhargay N."/>
            <person name="Dooley K."/>
            <person name="Dooley E."/>
            <person name="Doricent M."/>
            <person name="Dorje P."/>
            <person name="Dorjee K."/>
            <person name="Dupes A."/>
            <person name="Elong R."/>
            <person name="Falk J."/>
            <person name="Farina A."/>
            <person name="Faro S."/>
            <person name="Ferguson D."/>
            <person name="Fisher S."/>
            <person name="Foley C.D."/>
            <person name="Franke A."/>
            <person name="Friedrich D."/>
            <person name="Gadbois L."/>
            <person name="Gearin G."/>
            <person name="Gearin C.R."/>
            <person name="Giannoukos G."/>
            <person name="Goode T."/>
            <person name="Graham J."/>
            <person name="Grandbois E."/>
            <person name="Grewal S."/>
            <person name="Gyaltsen K."/>
            <person name="Hafez N."/>
            <person name="Hagos B."/>
            <person name="Hall J."/>
            <person name="Henson C."/>
            <person name="Hollinger A."/>
            <person name="Honan T."/>
            <person name="Huard M.D."/>
            <person name="Hughes L."/>
            <person name="Hurhula B."/>
            <person name="Husby M.E."/>
            <person name="Kamat A."/>
            <person name="Kanga B."/>
            <person name="Kashin S."/>
            <person name="Khazanovich D."/>
            <person name="Kisner P."/>
            <person name="Lance K."/>
            <person name="Lara M."/>
            <person name="Lee W."/>
            <person name="Lennon N."/>
            <person name="Letendre F."/>
            <person name="LeVine R."/>
            <person name="Lipovsky A."/>
            <person name="Liu X."/>
            <person name="Liu J."/>
            <person name="Liu S."/>
            <person name="Lokyitsang T."/>
            <person name="Lokyitsang Y."/>
            <person name="Lubonja R."/>
            <person name="Lui A."/>
            <person name="MacDonald P."/>
            <person name="Magnisalis V."/>
            <person name="Maru K."/>
            <person name="Matthews C."/>
            <person name="McCusker W."/>
            <person name="McDonough S."/>
            <person name="Mehta T."/>
            <person name="Meldrim J."/>
            <person name="Meneus L."/>
            <person name="Mihai O."/>
            <person name="Mihalev A."/>
            <person name="Mihova T."/>
            <person name="Mittelman R."/>
            <person name="Mlenga V."/>
            <person name="Montmayeur A."/>
            <person name="Mulrain L."/>
            <person name="Navidi A."/>
            <person name="Naylor J."/>
            <person name="Negash T."/>
            <person name="Nguyen T."/>
            <person name="Nguyen N."/>
            <person name="Nicol R."/>
            <person name="Norbu C."/>
            <person name="Norbu N."/>
            <person name="Novod N."/>
            <person name="O'Neill B."/>
            <person name="Osman S."/>
            <person name="Markiewicz E."/>
            <person name="Oyono O.L."/>
            <person name="Patti C."/>
            <person name="Phunkhang P."/>
            <person name="Pierre F."/>
            <person name="Priest M."/>
            <person name="Raghuraman S."/>
            <person name="Rege F."/>
            <person name="Reyes R."/>
            <person name="Rise C."/>
            <person name="Rogov P."/>
            <person name="Ross K."/>
            <person name="Ryan E."/>
            <person name="Settipalli S."/>
            <person name="Shea T."/>
            <person name="Sherpa N."/>
            <person name="Shi L."/>
            <person name="Shih D."/>
            <person name="Sparrow T."/>
            <person name="Spaulding J."/>
            <person name="Stalker J."/>
            <person name="Stange-Thomann N."/>
            <person name="Stavropoulos S."/>
            <person name="Stone C."/>
            <person name="Strader C."/>
            <person name="Tesfaye S."/>
            <person name="Thomson T."/>
            <person name="Thoulutsang Y."/>
            <person name="Thoulutsang D."/>
            <person name="Topham K."/>
            <person name="Topping I."/>
            <person name="Tsamla T."/>
            <person name="Vassiliev H."/>
            <person name="Vo A."/>
            <person name="Wangchuk T."/>
            <person name="Wangdi T."/>
            <person name="Weiand M."/>
            <person name="Wilkinson J."/>
            <person name="Wilson A."/>
            <person name="Yadav S."/>
            <person name="Young G."/>
            <person name="Yu Q."/>
            <person name="Zembek L."/>
            <person name="Zhong D."/>
            <person name="Zimmer A."/>
            <person name="Zwirko Z."/>
            <person name="Jaffe D.B."/>
            <person name="Alvarez P."/>
            <person name="Brockman W."/>
            <person name="Butler J."/>
            <person name="Chin C."/>
            <person name="Gnerre S."/>
            <person name="Grabherr M."/>
            <person name="Kleber M."/>
            <person name="Mauceli E."/>
            <person name="MacCallum I."/>
        </authorList>
    </citation>
    <scope>NUCLEOTIDE SEQUENCE [LARGE SCALE GENOMIC DNA]</scope>
    <source>
        <strain evidence="3">Tucson 15287-2541.00</strain>
    </source>
</reference>
<evidence type="ECO:0000313" key="3">
    <source>
        <dbReference type="Proteomes" id="UP000001070"/>
    </source>
</evidence>
<protein>
    <submittedName>
        <fullName evidence="2">GH13266</fullName>
    </submittedName>
</protein>
<dbReference type="PhylomeDB" id="B4JQ55"/>
<feature type="compositionally biased region" description="Low complexity" evidence="1">
    <location>
        <begin position="187"/>
        <end position="198"/>
    </location>
</feature>
<dbReference type="HOGENOM" id="CLU_960659_0_0_1"/>
<feature type="compositionally biased region" description="Basic and acidic residues" evidence="1">
    <location>
        <begin position="168"/>
        <end position="181"/>
    </location>
</feature>
<dbReference type="OrthoDB" id="7871114at2759"/>